<comment type="subcellular location">
    <subcellularLocation>
        <location evidence="1">Cell envelope</location>
    </subcellularLocation>
</comment>
<name>A0AAV5G8K8_CORAM</name>
<reference evidence="5" key="1">
    <citation type="submission" date="2021-12" db="EMBL/GenBank/DDBJ databases">
        <title>Draft genome sequence of Corynebacterium ammoniagenes strain T-723.</title>
        <authorList>
            <person name="Matsuzawa M."/>
            <person name="Hiratani M."/>
            <person name="Abe I."/>
            <person name="Tsuji Y."/>
            <person name="Nakamura J."/>
        </authorList>
    </citation>
    <scope>NUCLEOTIDE SEQUENCE</scope>
    <source>
        <strain evidence="5">T-723</strain>
    </source>
</reference>
<proteinExistence type="inferred from homology"/>
<dbReference type="GO" id="GO:0055085">
    <property type="term" value="P:transmembrane transport"/>
    <property type="evidence" value="ECO:0007669"/>
    <property type="project" value="InterPro"/>
</dbReference>
<evidence type="ECO:0000256" key="3">
    <source>
        <dbReference type="ARBA" id="ARBA00022448"/>
    </source>
</evidence>
<keyword evidence="4" id="KW-0732">Signal</keyword>
<comment type="similarity">
    <text evidence="2">Belongs to the bacterial solute-binding protein 7 family.</text>
</comment>
<comment type="caution">
    <text evidence="5">The sequence shown here is derived from an EMBL/GenBank/DDBJ whole genome shotgun (WGS) entry which is preliminary data.</text>
</comment>
<dbReference type="Gene3D" id="3.40.190.170">
    <property type="entry name" value="Bacterial extracellular solute-binding protein, family 7"/>
    <property type="match status" value="1"/>
</dbReference>
<dbReference type="InterPro" id="IPR038404">
    <property type="entry name" value="TRAP_DctP_sf"/>
</dbReference>
<dbReference type="InterPro" id="IPR018389">
    <property type="entry name" value="DctP_fam"/>
</dbReference>
<keyword evidence="3" id="KW-0813">Transport</keyword>
<dbReference type="GO" id="GO:0030288">
    <property type="term" value="C:outer membrane-bounded periplasmic space"/>
    <property type="evidence" value="ECO:0007669"/>
    <property type="project" value="InterPro"/>
</dbReference>
<evidence type="ECO:0000256" key="1">
    <source>
        <dbReference type="ARBA" id="ARBA00004196"/>
    </source>
</evidence>
<dbReference type="PANTHER" id="PTHR33376:SF4">
    <property type="entry name" value="SIALIC ACID-BINDING PERIPLASMIC PROTEIN SIAP"/>
    <property type="match status" value="1"/>
</dbReference>
<evidence type="ECO:0000256" key="4">
    <source>
        <dbReference type="ARBA" id="ARBA00022729"/>
    </source>
</evidence>
<dbReference type="Pfam" id="PF03480">
    <property type="entry name" value="DctP"/>
    <property type="match status" value="1"/>
</dbReference>
<dbReference type="RefSeq" id="WP_236163479.1">
    <property type="nucleotide sequence ID" value="NZ_BQKK01000001.1"/>
</dbReference>
<evidence type="ECO:0000313" key="5">
    <source>
        <dbReference type="EMBL" id="GJN41821.1"/>
    </source>
</evidence>
<dbReference type="Proteomes" id="UP001054925">
    <property type="component" value="Unassembled WGS sequence"/>
</dbReference>
<dbReference type="NCBIfam" id="NF037995">
    <property type="entry name" value="TRAP_S1"/>
    <property type="match status" value="1"/>
</dbReference>
<organism evidence="5 6">
    <name type="scientific">Corynebacterium ammoniagenes</name>
    <name type="common">Brevibacterium ammoniagenes</name>
    <dbReference type="NCBI Taxonomy" id="1697"/>
    <lineage>
        <taxon>Bacteria</taxon>
        <taxon>Bacillati</taxon>
        <taxon>Actinomycetota</taxon>
        <taxon>Actinomycetes</taxon>
        <taxon>Mycobacteriales</taxon>
        <taxon>Corynebacteriaceae</taxon>
        <taxon>Corynebacterium</taxon>
    </lineage>
</organism>
<evidence type="ECO:0000313" key="6">
    <source>
        <dbReference type="Proteomes" id="UP001054925"/>
    </source>
</evidence>
<dbReference type="EMBL" id="BQKK01000001">
    <property type="protein sequence ID" value="GJN41821.1"/>
    <property type="molecule type" value="Genomic_DNA"/>
</dbReference>
<dbReference type="NCBIfam" id="TIGR00787">
    <property type="entry name" value="dctP"/>
    <property type="match status" value="1"/>
</dbReference>
<dbReference type="InterPro" id="IPR004682">
    <property type="entry name" value="TRAP_DctP"/>
</dbReference>
<protein>
    <submittedName>
        <fullName evidence="5">ABC transporter substrate-binding protein</fullName>
    </submittedName>
</protein>
<dbReference type="AlphaFoldDB" id="A0AAV5G8K8"/>
<gene>
    <name evidence="5" type="ORF">CAT723_03000</name>
</gene>
<sequence>MTKKSISGKSWGALATGAVLVAGALFGTNILHEQAVRGSEQLTFANSYNLNHHHNACGTALVQQHLVASDSELQLTVFPSSQLGGDAERVASLLDGDIDLDLQGSSALASVYKPIGVMDMAYVFDNPDHLFEWFDSDASQQVKDDFEEATGAKILGVWYLGDRTFSANAPVRTPEDLEGLRLRYPETPAHLASAAAVGAEPVAVAFEEVYLSLQQGLVDGQENPISLTAENSLDEVLDYVSLSRHAVGSQLIIVAGDTWDRLTEQEQDDLQSALQGVREQNRQCADEDEQETMTRWKDQGSPVIVEDVDREAFKERAQAYWEEHLSPEELEVYNSIRSTSTES</sequence>
<dbReference type="PANTHER" id="PTHR33376">
    <property type="match status" value="1"/>
</dbReference>
<accession>A0AAV5G8K8</accession>
<evidence type="ECO:0000256" key="2">
    <source>
        <dbReference type="ARBA" id="ARBA00009023"/>
    </source>
</evidence>